<reference evidence="2" key="1">
    <citation type="journal article" date="2023" name="Nat. Plants">
        <title>Single-cell RNA sequencing provides a high-resolution roadmap for understanding the multicellular compartmentation of specialized metabolism.</title>
        <authorList>
            <person name="Sun S."/>
            <person name="Shen X."/>
            <person name="Li Y."/>
            <person name="Li Y."/>
            <person name="Wang S."/>
            <person name="Li R."/>
            <person name="Zhang H."/>
            <person name="Shen G."/>
            <person name="Guo B."/>
            <person name="Wei J."/>
            <person name="Xu J."/>
            <person name="St-Pierre B."/>
            <person name="Chen S."/>
            <person name="Sun C."/>
        </authorList>
    </citation>
    <scope>NUCLEOTIDE SEQUENCE [LARGE SCALE GENOMIC DNA]</scope>
</reference>
<gene>
    <name evidence="1" type="ORF">M9H77_03895</name>
</gene>
<dbReference type="Proteomes" id="UP001060085">
    <property type="component" value="Linkage Group LG01"/>
</dbReference>
<dbReference type="EMBL" id="CM044701">
    <property type="protein sequence ID" value="KAI5682667.1"/>
    <property type="molecule type" value="Genomic_DNA"/>
</dbReference>
<name>A0ACC0CCS6_CATRO</name>
<sequence>MSSGGATTTTINNPTATANSGVVPVTHHRRRIGDSMADSYSSDNNKNLDHVQIGFDHSSNYHHDDDDDQQCNCNNGGHRHRQSAHHPFIRYLLVLKNVPENWVFGIEEIFLNFSDVLHSLRSRKNMGRTLFGLLMMLVVVSVFLKVSLMTNGGQLEVLGNRGRGNNGFLISTIRNVKNDWNKAQNVLADSERIFKRQMTEFPVPEIWMKPNSDNYYQCIGRPKNRTRTRPQTNGYILAHANGGLNQMRTGICDMVAIAKIMNATLVLPSLDHESFWTDPSDFKDIFDWKHFIEVLRDEVEIVDSLPSHYSAKVPLAKAPVSWSKASYYRGEILHLLKKHKVISFTHTDSRLSNNAVAPSIQRLRCRANYEALRYTPEIEELGRTLVDRLKSDGEPYLALHLRYEKDMLAFTGCSNNLTAGEAMELEKMRYSVKHWKEKDIDGKEKRLQGGCPMSPREAALFLKAMGYPSNTRIYIVAGEIYGNSSIDALRSEYPKIFTHSTLATQEELEKFKDYQNRLAALDYIVALESDVFVYTYDGNMAKAVQGHRKFEGFRKTINPDRFNFVKLIDSFDKGAISWEEFTSKVKALHANRLGGPYPRESGELPRLEENFYANPFPGCICNGSKEQQISGKQQHNQRLDDVRVASQR</sequence>
<accession>A0ACC0CCS6</accession>
<protein>
    <submittedName>
        <fullName evidence="1">Uncharacterized protein</fullName>
    </submittedName>
</protein>
<comment type="caution">
    <text evidence="1">The sequence shown here is derived from an EMBL/GenBank/DDBJ whole genome shotgun (WGS) entry which is preliminary data.</text>
</comment>
<evidence type="ECO:0000313" key="2">
    <source>
        <dbReference type="Proteomes" id="UP001060085"/>
    </source>
</evidence>
<proteinExistence type="predicted"/>
<keyword evidence="2" id="KW-1185">Reference proteome</keyword>
<organism evidence="1 2">
    <name type="scientific">Catharanthus roseus</name>
    <name type="common">Madagascar periwinkle</name>
    <name type="synonym">Vinca rosea</name>
    <dbReference type="NCBI Taxonomy" id="4058"/>
    <lineage>
        <taxon>Eukaryota</taxon>
        <taxon>Viridiplantae</taxon>
        <taxon>Streptophyta</taxon>
        <taxon>Embryophyta</taxon>
        <taxon>Tracheophyta</taxon>
        <taxon>Spermatophyta</taxon>
        <taxon>Magnoliopsida</taxon>
        <taxon>eudicotyledons</taxon>
        <taxon>Gunneridae</taxon>
        <taxon>Pentapetalae</taxon>
        <taxon>asterids</taxon>
        <taxon>lamiids</taxon>
        <taxon>Gentianales</taxon>
        <taxon>Apocynaceae</taxon>
        <taxon>Rauvolfioideae</taxon>
        <taxon>Vinceae</taxon>
        <taxon>Catharanthinae</taxon>
        <taxon>Catharanthus</taxon>
    </lineage>
</organism>
<evidence type="ECO:0000313" key="1">
    <source>
        <dbReference type="EMBL" id="KAI5682667.1"/>
    </source>
</evidence>